<comment type="caution">
    <text evidence="1">The sequence shown here is derived from an EMBL/GenBank/DDBJ whole genome shotgun (WGS) entry which is preliminary data.</text>
</comment>
<evidence type="ECO:0000313" key="2">
    <source>
        <dbReference type="Proteomes" id="UP001558632"/>
    </source>
</evidence>
<protein>
    <submittedName>
        <fullName evidence="1">Norsolorinic acid synthase stcA</fullName>
    </submittedName>
</protein>
<sequence>MESAESLSSMEDSDGRNEQITEIISMIKTTMASTEYLFWSLPAVYTSYIEKILKLGFMVPNLDNRTDYDKELIQPFLQHLLVGWRSYNDI</sequence>
<dbReference type="Proteomes" id="UP001558632">
    <property type="component" value="Unassembled WGS sequence"/>
</dbReference>
<evidence type="ECO:0000313" key="1">
    <source>
        <dbReference type="EMBL" id="KAL1227960.1"/>
    </source>
</evidence>
<name>A0ABR3K292_TRISP</name>
<reference evidence="1 2" key="1">
    <citation type="submission" date="2024-07" db="EMBL/GenBank/DDBJ databases">
        <title>Enhanced genomic and transcriptomic resources for Trichinella pseudospiralis and T. spiralis underpin the discovery of pronounced molecular differences between stages and species.</title>
        <authorList>
            <person name="Pasi K.K."/>
            <person name="La Rosa G."/>
            <person name="Gomez-Morales M.A."/>
            <person name="Tosini F."/>
            <person name="Sumanam S."/>
            <person name="Young N.D."/>
            <person name="Chang B.C."/>
            <person name="Robin G.B."/>
        </authorList>
    </citation>
    <scope>NUCLEOTIDE SEQUENCE [LARGE SCALE GENOMIC DNA]</scope>
    <source>
        <strain evidence="1">ISS534</strain>
    </source>
</reference>
<dbReference type="EMBL" id="JBEUSY010000528">
    <property type="protein sequence ID" value="KAL1227960.1"/>
    <property type="molecule type" value="Genomic_DNA"/>
</dbReference>
<proteinExistence type="predicted"/>
<keyword evidence="2" id="KW-1185">Reference proteome</keyword>
<accession>A0ABR3K292</accession>
<gene>
    <name evidence="1" type="ORF">TSPI_02897</name>
</gene>
<organism evidence="1 2">
    <name type="scientific">Trichinella spiralis</name>
    <name type="common">Trichina worm</name>
    <dbReference type="NCBI Taxonomy" id="6334"/>
    <lineage>
        <taxon>Eukaryota</taxon>
        <taxon>Metazoa</taxon>
        <taxon>Ecdysozoa</taxon>
        <taxon>Nematoda</taxon>
        <taxon>Enoplea</taxon>
        <taxon>Dorylaimia</taxon>
        <taxon>Trichinellida</taxon>
        <taxon>Trichinellidae</taxon>
        <taxon>Trichinella</taxon>
    </lineage>
</organism>